<dbReference type="InterPro" id="IPR023849">
    <property type="entry name" value="TQXA_dom"/>
</dbReference>
<feature type="compositionally biased region" description="Low complexity" evidence="5">
    <location>
        <begin position="642"/>
        <end position="653"/>
    </location>
</feature>
<keyword evidence="6" id="KW-1133">Transmembrane helix</keyword>
<dbReference type="NCBIfam" id="TIGR03934">
    <property type="entry name" value="TQXA_dom"/>
    <property type="match status" value="1"/>
</dbReference>
<gene>
    <name evidence="8" type="ORF">HW450_09165</name>
</gene>
<evidence type="ECO:0000256" key="3">
    <source>
        <dbReference type="ARBA" id="ARBA00022729"/>
    </source>
</evidence>
<dbReference type="EMBL" id="CP059833">
    <property type="protein sequence ID" value="QMV84528.1"/>
    <property type="molecule type" value="Genomic_DNA"/>
</dbReference>
<evidence type="ECO:0000256" key="5">
    <source>
        <dbReference type="SAM" id="MobiDB-lite"/>
    </source>
</evidence>
<dbReference type="InterPro" id="IPR041033">
    <property type="entry name" value="SpaA_PFL_dom_1"/>
</dbReference>
<keyword evidence="6" id="KW-0472">Membrane</keyword>
<dbReference type="AlphaFoldDB" id="A0A7G5FD37"/>
<dbReference type="GO" id="GO:0005975">
    <property type="term" value="P:carbohydrate metabolic process"/>
    <property type="evidence" value="ECO:0007669"/>
    <property type="project" value="UniProtKB-ARBA"/>
</dbReference>
<protein>
    <submittedName>
        <fullName evidence="8">Cys-Gln thioester bond-forming surface protein</fullName>
    </submittedName>
</protein>
<evidence type="ECO:0000313" key="9">
    <source>
        <dbReference type="Proteomes" id="UP000515570"/>
    </source>
</evidence>
<dbReference type="RefSeq" id="WP_182385336.1">
    <property type="nucleotide sequence ID" value="NZ_CP059833.1"/>
</dbReference>
<evidence type="ECO:0000259" key="7">
    <source>
        <dbReference type="PROSITE" id="PS50847"/>
    </source>
</evidence>
<evidence type="ECO:0000256" key="1">
    <source>
        <dbReference type="ARBA" id="ARBA00022512"/>
    </source>
</evidence>
<keyword evidence="2" id="KW-0964">Secreted</keyword>
<dbReference type="PROSITE" id="PS50847">
    <property type="entry name" value="GRAM_POS_ANCHORING"/>
    <property type="match status" value="1"/>
</dbReference>
<feature type="region of interest" description="Disordered" evidence="5">
    <location>
        <begin position="516"/>
        <end position="539"/>
    </location>
</feature>
<dbReference type="Pfam" id="PF17802">
    <property type="entry name" value="SpaA"/>
    <property type="match status" value="2"/>
</dbReference>
<reference evidence="8 9" key="1">
    <citation type="submission" date="2020-07" db="EMBL/GenBank/DDBJ databases">
        <title>non toxigenic Corynebacterium sp. nov from a clinical source.</title>
        <authorList>
            <person name="Bernier A.-M."/>
            <person name="Bernard K."/>
        </authorList>
    </citation>
    <scope>NUCLEOTIDE SEQUENCE [LARGE SCALE GENOMIC DNA]</scope>
    <source>
        <strain evidence="9">NML 93-0612</strain>
    </source>
</reference>
<evidence type="ECO:0000256" key="6">
    <source>
        <dbReference type="SAM" id="Phobius"/>
    </source>
</evidence>
<dbReference type="InterPro" id="IPR013783">
    <property type="entry name" value="Ig-like_fold"/>
</dbReference>
<dbReference type="Pfam" id="PF08341">
    <property type="entry name" value="TED"/>
    <property type="match status" value="1"/>
</dbReference>
<feature type="transmembrane region" description="Helical" evidence="6">
    <location>
        <begin position="704"/>
        <end position="723"/>
    </location>
</feature>
<organism evidence="8 9">
    <name type="scientific">Corynebacterium hindlerae</name>
    <dbReference type="NCBI Taxonomy" id="699041"/>
    <lineage>
        <taxon>Bacteria</taxon>
        <taxon>Bacillati</taxon>
        <taxon>Actinomycetota</taxon>
        <taxon>Actinomycetes</taxon>
        <taxon>Mycobacteriales</taxon>
        <taxon>Corynebacteriaceae</taxon>
        <taxon>Corynebacterium</taxon>
    </lineage>
</organism>
<accession>A0A7G5FD37</accession>
<dbReference type="Gene3D" id="1.10.150.480">
    <property type="match status" value="1"/>
</dbReference>
<dbReference type="InterPro" id="IPR013552">
    <property type="entry name" value="Thioester_dom"/>
</dbReference>
<keyword evidence="4" id="KW-0572">Peptidoglycan-anchor</keyword>
<evidence type="ECO:0000256" key="4">
    <source>
        <dbReference type="ARBA" id="ARBA00023088"/>
    </source>
</evidence>
<keyword evidence="6" id="KW-0812">Transmembrane</keyword>
<sequence length="729" mass="77821">MFVSLSGANAAEPRIDDGVKVSSGKQGYEIVSEDGKSRETQLFKLVSESFNGQSYCVEADVRIDVSASVDGKFTSWSNFAGNNQFVKYADKVNWIVENSYPAVSLESLANTIGAKSGELNEKSAIAQTQAAIWRFTDGYSLKEIKFTNARQELSALQEGQKKLYDYLVGEKNIGSKRVDIVQVNEEKVVEKDGVVGPFQFQITGGASEFSVKLGAGQSLVDKDGNTVRSGEEFYVKVDQNVSSVKFDLEVPNAGVGGAIVHAVKDNVRQQTTIVTYSEQKTPLTRTVEWTKKEESVANHDIEISKVDLNGTELPGAQITVLKKSDGSKVDSWVSTDKPHRISVAPGEYVFKETAAPKGYKVVSDITFTVNAKGEVSTSDVQQTVNSVKVAVAEKNQLTVINEAEQAPLTKVLLSKVALGQKDELAGAKMTLSKVGIAWDEPVTALIEEWTSGNKPREFSAEPGVYQLTEVTAPQGYEVAESIIFHVAGDGKVQVGVKDSDGHYKLEDAEDNKVVMVDKPSPTTTPSTSVTTSEPTPSETTVTVTTEVPVTVTSTTEVPTTVTTTVETPVPTTVTETTVVPTTVVTTETTTTEVVVPTTVETTTTEMAAPTTTTTTVQAASGFDLRYVLGALGLWALLKEGGSSSSDMGSSSSSTKAPIVVPAPSVPNRQDRVDSISNEPPVAQKGVQPQQTPAKKMLASTGANVVGLSAVAALLLALGLYFVAKRRKES</sequence>
<keyword evidence="1" id="KW-0134">Cell wall</keyword>
<keyword evidence="9" id="KW-1185">Reference proteome</keyword>
<dbReference type="Gene3D" id="2.60.40.10">
    <property type="entry name" value="Immunoglobulins"/>
    <property type="match status" value="2"/>
</dbReference>
<feature type="compositionally biased region" description="Low complexity" evidence="5">
    <location>
        <begin position="519"/>
        <end position="539"/>
    </location>
</feature>
<name>A0A7G5FD37_9CORY</name>
<dbReference type="NCBIfam" id="TIGR01167">
    <property type="entry name" value="LPXTG_anchor"/>
    <property type="match status" value="1"/>
</dbReference>
<feature type="region of interest" description="Disordered" evidence="5">
    <location>
        <begin position="642"/>
        <end position="690"/>
    </location>
</feature>
<evidence type="ECO:0000256" key="2">
    <source>
        <dbReference type="ARBA" id="ARBA00022525"/>
    </source>
</evidence>
<proteinExistence type="predicted"/>
<dbReference type="Proteomes" id="UP000515570">
    <property type="component" value="Chromosome"/>
</dbReference>
<keyword evidence="3" id="KW-0732">Signal</keyword>
<evidence type="ECO:0000313" key="8">
    <source>
        <dbReference type="EMBL" id="QMV84528.1"/>
    </source>
</evidence>
<feature type="domain" description="Gram-positive cocci surface proteins LPxTG" evidence="7">
    <location>
        <begin position="697"/>
        <end position="729"/>
    </location>
</feature>
<dbReference type="InterPro" id="IPR019931">
    <property type="entry name" value="LPXTG_anchor"/>
</dbReference>